<dbReference type="GO" id="GO:0003676">
    <property type="term" value="F:nucleic acid binding"/>
    <property type="evidence" value="ECO:0007669"/>
    <property type="project" value="InterPro"/>
</dbReference>
<dbReference type="Gene3D" id="3.30.420.10">
    <property type="entry name" value="Ribonuclease H-like superfamily/Ribonuclease H"/>
    <property type="match status" value="1"/>
</dbReference>
<gene>
    <name evidence="1" type="ORF">Glove_621g5</name>
</gene>
<evidence type="ECO:0008006" key="3">
    <source>
        <dbReference type="Google" id="ProtNLM"/>
    </source>
</evidence>
<dbReference type="EMBL" id="PQFF01000515">
    <property type="protein sequence ID" value="RHZ46426.1"/>
    <property type="molecule type" value="Genomic_DNA"/>
</dbReference>
<protein>
    <recommendedName>
        <fullName evidence="3">Tc1-like transposase DDE domain-containing protein</fullName>
    </recommendedName>
</protein>
<sequence length="121" mass="13960">MDYRRLEQKPLCNHRVKPTVKFGWGNNDIRVLDWPAQSPDLNPIEASKVWVELGVNECKKLVDTMPTHTNNLRWLTVILGCISWSYDNDESFGVTGNKLEAFLLPPCFDLVFIEIEVELLN</sequence>
<dbReference type="Proteomes" id="UP000266861">
    <property type="component" value="Unassembled WGS sequence"/>
</dbReference>
<accession>A0A397GAK7</accession>
<evidence type="ECO:0000313" key="2">
    <source>
        <dbReference type="Proteomes" id="UP000266861"/>
    </source>
</evidence>
<evidence type="ECO:0000313" key="1">
    <source>
        <dbReference type="EMBL" id="RHZ46426.1"/>
    </source>
</evidence>
<dbReference type="AlphaFoldDB" id="A0A397GAK7"/>
<reference evidence="1 2" key="1">
    <citation type="submission" date="2018-08" db="EMBL/GenBank/DDBJ databases">
        <title>Genome and evolution of the arbuscular mycorrhizal fungus Diversispora epigaea (formerly Glomus versiforme) and its bacterial endosymbionts.</title>
        <authorList>
            <person name="Sun X."/>
            <person name="Fei Z."/>
            <person name="Harrison M."/>
        </authorList>
    </citation>
    <scope>NUCLEOTIDE SEQUENCE [LARGE SCALE GENOMIC DNA]</scope>
    <source>
        <strain evidence="1 2">IT104</strain>
    </source>
</reference>
<keyword evidence="2" id="KW-1185">Reference proteome</keyword>
<name>A0A397GAK7_9GLOM</name>
<dbReference type="OrthoDB" id="2417635at2759"/>
<dbReference type="InterPro" id="IPR036397">
    <property type="entry name" value="RNaseH_sf"/>
</dbReference>
<organism evidence="1 2">
    <name type="scientific">Diversispora epigaea</name>
    <dbReference type="NCBI Taxonomy" id="1348612"/>
    <lineage>
        <taxon>Eukaryota</taxon>
        <taxon>Fungi</taxon>
        <taxon>Fungi incertae sedis</taxon>
        <taxon>Mucoromycota</taxon>
        <taxon>Glomeromycotina</taxon>
        <taxon>Glomeromycetes</taxon>
        <taxon>Diversisporales</taxon>
        <taxon>Diversisporaceae</taxon>
        <taxon>Diversispora</taxon>
    </lineage>
</organism>
<comment type="caution">
    <text evidence="1">The sequence shown here is derived from an EMBL/GenBank/DDBJ whole genome shotgun (WGS) entry which is preliminary data.</text>
</comment>
<proteinExistence type="predicted"/>